<dbReference type="Proteomes" id="UP000010305">
    <property type="component" value="Unassembled WGS sequence"/>
</dbReference>
<dbReference type="EMBL" id="JH611157">
    <property type="protein sequence ID" value="EJP71058.1"/>
    <property type="molecule type" value="Genomic_DNA"/>
</dbReference>
<dbReference type="EC" id="2.5.1.19" evidence="8"/>
<feature type="binding site" evidence="8">
    <location>
        <position position="316"/>
    </location>
    <ligand>
        <name>3-phosphoshikimate</name>
        <dbReference type="ChEBI" id="CHEBI:145989"/>
    </ligand>
</feature>
<evidence type="ECO:0000256" key="3">
    <source>
        <dbReference type="ARBA" id="ARBA00022490"/>
    </source>
</evidence>
<dbReference type="Gene3D" id="3.65.10.10">
    <property type="entry name" value="Enolpyruvate transferase domain"/>
    <property type="match status" value="2"/>
</dbReference>
<feature type="binding site" evidence="8">
    <location>
        <position position="166"/>
    </location>
    <ligand>
        <name>3-phosphoshikimate</name>
        <dbReference type="ChEBI" id="CHEBI:145989"/>
    </ligand>
</feature>
<evidence type="ECO:0000256" key="7">
    <source>
        <dbReference type="ARBA" id="ARBA00044633"/>
    </source>
</evidence>
<sequence length="435" mass="46865">MNLTSNPVQEIFGDVKCPGDKSISQRILIIGSLLNCDINVSGFLNAKDPLSTMAALNQIGASINKDGDLVKIKKRSRPFNSPESSIYLGNSGTGIRLMTGLISGLNLKATLIGDESLSQRPMSRVVNPLVKMGKKISTNDGKTPIKIKGGSINDNFEYQMPIASAQVKSSLILASLSSGNSIHIEEPKVTRDHTEKMIEYCGGKIDVQNSSEGKIITLNKSNLAEISSYEVVGDFSSAAFIIVAALISKKSKVLIKNVGLNATRKGLLEVLLKMNANIKIVNRRKTCNETCGDLIVESSALEGIEVSDSIIPNIIDEIPILSVAASFAEGETVIKNASELKVKESDRLKATSDGLEAMKIKHDILDDGLIIYGQNNDVPVSKEIDSFGDHRIAMSFLVAGTRSKEGIIVKNCKNIETSFPDFLNTMNALGMKIHG</sequence>
<evidence type="ECO:0000256" key="6">
    <source>
        <dbReference type="ARBA" id="ARBA00023141"/>
    </source>
</evidence>
<dbReference type="InterPro" id="IPR036968">
    <property type="entry name" value="Enolpyruvate_Tfrase_sf"/>
</dbReference>
<dbReference type="PROSITE" id="PS00104">
    <property type="entry name" value="EPSP_SYNTHASE_1"/>
    <property type="match status" value="1"/>
</dbReference>
<dbReference type="SUPFAM" id="SSF55205">
    <property type="entry name" value="EPT/RTPC-like"/>
    <property type="match status" value="1"/>
</dbReference>
<dbReference type="InterPro" id="IPR006264">
    <property type="entry name" value="EPSP_synthase"/>
</dbReference>
<dbReference type="GO" id="GO:0009073">
    <property type="term" value="P:aromatic amino acid family biosynthetic process"/>
    <property type="evidence" value="ECO:0007669"/>
    <property type="project" value="UniProtKB-KW"/>
</dbReference>
<dbReference type="PANTHER" id="PTHR21090">
    <property type="entry name" value="AROM/DEHYDROQUINATE SYNTHASE"/>
    <property type="match status" value="1"/>
</dbReference>
<keyword evidence="3 8" id="KW-0963">Cytoplasm</keyword>
<evidence type="ECO:0000259" key="9">
    <source>
        <dbReference type="Pfam" id="PF00275"/>
    </source>
</evidence>
<feature type="binding site" evidence="8">
    <location>
        <position position="21"/>
    </location>
    <ligand>
        <name>3-phosphoshikimate</name>
        <dbReference type="ChEBI" id="CHEBI:145989"/>
    </ligand>
</feature>
<protein>
    <recommendedName>
        <fullName evidence="8">3-phosphoshikimate 1-carboxyvinyltransferase</fullName>
        <ecNumber evidence="8">2.5.1.19</ecNumber>
    </recommendedName>
    <alternativeName>
        <fullName evidence="8">5-enolpyruvylshikimate-3-phosphate synthase</fullName>
        <shortName evidence="8">EPSP synthase</shortName>
        <shortName evidence="8">EPSPS</shortName>
    </alternativeName>
</protein>
<dbReference type="CDD" id="cd01556">
    <property type="entry name" value="EPSP_synthase"/>
    <property type="match status" value="1"/>
</dbReference>
<name>J5K3Z3_9GAMM</name>
<dbReference type="GO" id="GO:0009423">
    <property type="term" value="P:chorismate biosynthetic process"/>
    <property type="evidence" value="ECO:0007669"/>
    <property type="project" value="UniProtKB-UniRule"/>
</dbReference>
<feature type="binding site" evidence="8">
    <location>
        <position position="26"/>
    </location>
    <ligand>
        <name>3-phosphoshikimate</name>
        <dbReference type="ChEBI" id="CHEBI:145989"/>
    </ligand>
</feature>
<keyword evidence="6 8" id="KW-0057">Aromatic amino acid biosynthesis</keyword>
<evidence type="ECO:0000256" key="8">
    <source>
        <dbReference type="HAMAP-Rule" id="MF_00210"/>
    </source>
</evidence>
<feature type="binding site" evidence="8">
    <location>
        <position position="347"/>
    </location>
    <ligand>
        <name>phosphoenolpyruvate</name>
        <dbReference type="ChEBI" id="CHEBI:58702"/>
    </ligand>
</feature>
<dbReference type="GO" id="GO:0005737">
    <property type="term" value="C:cytoplasm"/>
    <property type="evidence" value="ECO:0007669"/>
    <property type="project" value="UniProtKB-SubCell"/>
</dbReference>
<comment type="subunit">
    <text evidence="8">Monomer.</text>
</comment>
<evidence type="ECO:0000256" key="5">
    <source>
        <dbReference type="ARBA" id="ARBA00022679"/>
    </source>
</evidence>
<comment type="subcellular location">
    <subcellularLocation>
        <location evidence="8">Cytoplasm</location>
    </subcellularLocation>
</comment>
<dbReference type="HAMAP" id="MF_00210">
    <property type="entry name" value="EPSP_synth"/>
    <property type="match status" value="1"/>
</dbReference>
<comment type="similarity">
    <text evidence="2 8">Belongs to the EPSP synthase family.</text>
</comment>
<dbReference type="GO" id="GO:0003866">
    <property type="term" value="F:3-phosphoshikimate 1-carboxyvinyltransferase activity"/>
    <property type="evidence" value="ECO:0007669"/>
    <property type="project" value="UniProtKB-UniRule"/>
</dbReference>
<dbReference type="UniPathway" id="UPA00053">
    <property type="reaction ID" value="UER00089"/>
</dbReference>
<comment type="function">
    <text evidence="8">Catalyzes the transfer of the enolpyruvyl moiety of phosphoenolpyruvate (PEP) to the 5-hydroxyl of shikimate-3-phosphate (S3P) to produce enolpyruvyl shikimate-3-phosphate and inorganic phosphate.</text>
</comment>
<dbReference type="Pfam" id="PF00275">
    <property type="entry name" value="EPSP_synthase"/>
    <property type="match status" value="1"/>
</dbReference>
<dbReference type="InterPro" id="IPR013792">
    <property type="entry name" value="RNA3'P_cycl/enolpyr_Trfase_a/b"/>
</dbReference>
<keyword evidence="5 8" id="KW-0808">Transferase</keyword>
<evidence type="ECO:0000313" key="11">
    <source>
        <dbReference type="Proteomes" id="UP000010305"/>
    </source>
</evidence>
<comment type="catalytic activity">
    <reaction evidence="7">
        <text>3-phosphoshikimate + phosphoenolpyruvate = 5-O-(1-carboxyvinyl)-3-phosphoshikimate + phosphate</text>
        <dbReference type="Rhea" id="RHEA:21256"/>
        <dbReference type="ChEBI" id="CHEBI:43474"/>
        <dbReference type="ChEBI" id="CHEBI:57701"/>
        <dbReference type="ChEBI" id="CHEBI:58702"/>
        <dbReference type="ChEBI" id="CHEBI:145989"/>
        <dbReference type="EC" id="2.5.1.19"/>
    </reaction>
    <physiologicalReaction direction="left-to-right" evidence="7">
        <dbReference type="Rhea" id="RHEA:21257"/>
    </physiologicalReaction>
</comment>
<feature type="binding site" evidence="8">
    <location>
        <position position="391"/>
    </location>
    <ligand>
        <name>phosphoenolpyruvate</name>
        <dbReference type="ChEBI" id="CHEBI:58702"/>
    </ligand>
</feature>
<dbReference type="InterPro" id="IPR023193">
    <property type="entry name" value="EPSP_synthase_CS"/>
</dbReference>
<organism evidence="10 11">
    <name type="scientific">SAR86 cluster bacterium SAR86A</name>
    <dbReference type="NCBI Taxonomy" id="1123866"/>
    <lineage>
        <taxon>Bacteria</taxon>
        <taxon>Pseudomonadati</taxon>
        <taxon>Pseudomonadota</taxon>
        <taxon>Gammaproteobacteria</taxon>
        <taxon>SAR86 cluster</taxon>
    </lineage>
</organism>
<dbReference type="STRING" id="1123866.NT01SARS_0857"/>
<reference evidence="10 11" key="1">
    <citation type="journal article" date="2012" name="ISME J.">
        <title>Genomic insights to SAR86, an abundant and uncultivated marine bacterial lineage.</title>
        <authorList>
            <person name="Dupont C.L."/>
            <person name="Rusch D.B."/>
            <person name="Yooseph S."/>
            <person name="Lombardo M.J."/>
            <person name="Richter R.A."/>
            <person name="Valas R."/>
            <person name="Novotny M."/>
            <person name="Yee-Greenbaum J."/>
            <person name="Selengut J.D."/>
            <person name="Haft D.H."/>
            <person name="Halpern A.L."/>
            <person name="Lasken R.S."/>
            <person name="Nealson K."/>
            <person name="Friedman R."/>
            <person name="Venter J.C."/>
        </authorList>
    </citation>
    <scope>NUCLEOTIDE SEQUENCE [LARGE SCALE GENOMIC DNA]</scope>
</reference>
<dbReference type="GO" id="GO:0008652">
    <property type="term" value="P:amino acid biosynthetic process"/>
    <property type="evidence" value="ECO:0007669"/>
    <property type="project" value="UniProtKB-KW"/>
</dbReference>
<comment type="pathway">
    <text evidence="1 8">Metabolic intermediate biosynthesis; chorismate biosynthesis; chorismate from D-erythrose 4-phosphate and phosphoenolpyruvate: step 6/7.</text>
</comment>
<evidence type="ECO:0000313" key="10">
    <source>
        <dbReference type="EMBL" id="EJP71058.1"/>
    </source>
</evidence>
<feature type="binding site" evidence="8">
    <location>
        <position position="92"/>
    </location>
    <ligand>
        <name>phosphoenolpyruvate</name>
        <dbReference type="ChEBI" id="CHEBI:58702"/>
    </ligand>
</feature>
<feature type="binding site" evidence="8">
    <location>
        <position position="164"/>
    </location>
    <ligand>
        <name>3-phosphoshikimate</name>
        <dbReference type="ChEBI" id="CHEBI:145989"/>
    </ligand>
</feature>
<feature type="binding site" evidence="8">
    <location>
        <position position="166"/>
    </location>
    <ligand>
        <name>phosphoenolpyruvate</name>
        <dbReference type="ChEBI" id="CHEBI:58702"/>
    </ligand>
</feature>
<accession>J5K3Z3</accession>
<evidence type="ECO:0000256" key="4">
    <source>
        <dbReference type="ARBA" id="ARBA00022605"/>
    </source>
</evidence>
<feature type="domain" description="Enolpyruvate transferase" evidence="9">
    <location>
        <begin position="7"/>
        <end position="426"/>
    </location>
</feature>
<dbReference type="AlphaFoldDB" id="J5K3Z3"/>
<feature type="binding site" evidence="8">
    <location>
        <position position="343"/>
    </location>
    <ligand>
        <name>3-phosphoshikimate</name>
        <dbReference type="ChEBI" id="CHEBI:145989"/>
    </ligand>
</feature>
<comment type="caution">
    <text evidence="8">Lacks conserved residue(s) required for the propagation of feature annotation.</text>
</comment>
<proteinExistence type="inferred from homology"/>
<feature type="binding site" evidence="8">
    <location>
        <position position="21"/>
    </location>
    <ligand>
        <name>phosphoenolpyruvate</name>
        <dbReference type="ChEBI" id="CHEBI:58702"/>
    </ligand>
</feature>
<feature type="binding site" evidence="8">
    <location>
        <position position="22"/>
    </location>
    <ligand>
        <name>3-phosphoshikimate</name>
        <dbReference type="ChEBI" id="CHEBI:145989"/>
    </ligand>
</feature>
<dbReference type="PIRSF" id="PIRSF000505">
    <property type="entry name" value="EPSPS"/>
    <property type="match status" value="1"/>
</dbReference>
<gene>
    <name evidence="8 10" type="primary">aroA</name>
    <name evidence="10" type="ORF">NT01SARS_0857</name>
</gene>
<dbReference type="FunFam" id="3.65.10.10:FF:000005">
    <property type="entry name" value="3-phosphoshikimate 1-carboxyvinyltransferase"/>
    <property type="match status" value="1"/>
</dbReference>
<evidence type="ECO:0000256" key="2">
    <source>
        <dbReference type="ARBA" id="ARBA00009948"/>
    </source>
</evidence>
<dbReference type="InterPro" id="IPR001986">
    <property type="entry name" value="Enolpyruvate_Tfrase_dom"/>
</dbReference>
<dbReference type="NCBIfam" id="TIGR01356">
    <property type="entry name" value="aroA"/>
    <property type="match status" value="1"/>
</dbReference>
<dbReference type="PANTHER" id="PTHR21090:SF5">
    <property type="entry name" value="PENTAFUNCTIONAL AROM POLYPEPTIDE"/>
    <property type="match status" value="1"/>
</dbReference>
<feature type="active site" description="Proton acceptor" evidence="8">
    <location>
        <position position="316"/>
    </location>
</feature>
<dbReference type="HOGENOM" id="CLU_024321_0_1_6"/>
<keyword evidence="4 8" id="KW-0028">Amino-acid biosynthesis</keyword>
<evidence type="ECO:0000256" key="1">
    <source>
        <dbReference type="ARBA" id="ARBA00004811"/>
    </source>
</evidence>
<feature type="binding site" evidence="8">
    <location>
        <position position="120"/>
    </location>
    <ligand>
        <name>phosphoenolpyruvate</name>
        <dbReference type="ChEBI" id="CHEBI:58702"/>
    </ligand>
</feature>